<keyword evidence="3" id="KW-1185">Reference proteome</keyword>
<dbReference type="EMBL" id="JABDTM020028650">
    <property type="protein sequence ID" value="KAH0808597.1"/>
    <property type="molecule type" value="Genomic_DNA"/>
</dbReference>
<feature type="region of interest" description="Disordered" evidence="1">
    <location>
        <begin position="96"/>
        <end position="128"/>
    </location>
</feature>
<evidence type="ECO:0000313" key="3">
    <source>
        <dbReference type="Proteomes" id="UP000719412"/>
    </source>
</evidence>
<feature type="region of interest" description="Disordered" evidence="1">
    <location>
        <begin position="781"/>
        <end position="801"/>
    </location>
</feature>
<evidence type="ECO:0000256" key="1">
    <source>
        <dbReference type="SAM" id="MobiDB-lite"/>
    </source>
</evidence>
<feature type="region of interest" description="Disordered" evidence="1">
    <location>
        <begin position="711"/>
        <end position="746"/>
    </location>
</feature>
<feature type="compositionally biased region" description="Basic residues" evidence="1">
    <location>
        <begin position="711"/>
        <end position="724"/>
    </location>
</feature>
<dbReference type="Proteomes" id="UP000719412">
    <property type="component" value="Unassembled WGS sequence"/>
</dbReference>
<sequence length="994" mass="110446">MGPTAIGKDTSFIPPKGGGLLRLSSHTDGKIRDGYGEDGCGRRGRCRESGLGYILEKCRRQGVRNERSAINQSPDWEKTIGIYELGRIAGQFSPRGDACLAGKPSDDRTPGGHRDAPILPTQKHQNTSKLQKCALETRPGRQLVYLATATARSGPLEKTRTHLHVEIVFVGIWPPHRQTWPTRKVVDAFAPTTRVPNSLRGQIARLATAWARPDPPEKSEFRTRTPSIWIFGCCNISERNVVTRMEYQSSTFAPSAPNSRLRAAMEPVRLRKIPENNVPLVNITSRRDMCENTAHAVDVFLFPRRTCLGSGIRGNKYRRTATVHGELARRLIMQIGLIAHTMGHCLRGPHRDREETGHGTAECTEMPIDSFICPRGKMAVEVQSHRWRSPQKCESFRRMDAAEVVLDVFGLTGKCKRSRVKRGEMGGALFPGKVEGRERRPAAHRPKTLWAREPTRLKEPSWWFSKRSFLLSRPPWTPRGPVALASAYKFLPRPCVYLVSGATVGIASGEIHTKGIFIVSVSVRVRLLFLWAIVSAVGSHDHHHRLEMTERGGDGLRSGELRALPRLLKCHLRPGRGFRLMASENAQNGPKHLHQTYLARRSARVLSQYQKRGVCGQGDFLEEPLYWDLCFLAGLGDARDRLGKNLARDHNRLALTPQAYRSVCDSPLAFGGQYRGYWGFQSPRRTFQDKSVPIALSLLVVSTAGTFPHQHGRSLHSMHVRRPVPPRNLPRSLSRTEWAPKRRPASRSSGASLVCRVCVKSALLIGGRNLPRRRVSCVFSKAGEPQTDGQQHASFRSPAPGTLRDRANGSSFLVHDGVIHIHNDDVKIHAMFAFFSVFFVIHLHDRLGGRLQGVQANWGGRGRGGFAGTGKKSAAVSPVKGRKFAHARTSEGEDCGVRAPVLDDLEDFSVPKSPSFLGALVLVKFLAGSSRRAICPGFENRLSQLTPVTLNEWRLRLLNYVSISISGAEAVVMAAVIRRLDDGITQLRTWTDGD</sequence>
<name>A0A8J6L6S6_TENMO</name>
<proteinExistence type="predicted"/>
<feature type="region of interest" description="Disordered" evidence="1">
    <location>
        <begin position="1"/>
        <end position="28"/>
    </location>
</feature>
<accession>A0A8J6L6S6</accession>
<organism evidence="2 3">
    <name type="scientific">Tenebrio molitor</name>
    <name type="common">Yellow mealworm beetle</name>
    <dbReference type="NCBI Taxonomy" id="7067"/>
    <lineage>
        <taxon>Eukaryota</taxon>
        <taxon>Metazoa</taxon>
        <taxon>Ecdysozoa</taxon>
        <taxon>Arthropoda</taxon>
        <taxon>Hexapoda</taxon>
        <taxon>Insecta</taxon>
        <taxon>Pterygota</taxon>
        <taxon>Neoptera</taxon>
        <taxon>Endopterygota</taxon>
        <taxon>Coleoptera</taxon>
        <taxon>Polyphaga</taxon>
        <taxon>Cucujiformia</taxon>
        <taxon>Tenebrionidae</taxon>
        <taxon>Tenebrio</taxon>
    </lineage>
</organism>
<feature type="compositionally biased region" description="Basic and acidic residues" evidence="1">
    <location>
        <begin position="104"/>
        <end position="116"/>
    </location>
</feature>
<protein>
    <submittedName>
        <fullName evidence="2">Uncharacterized protein</fullName>
    </submittedName>
</protein>
<evidence type="ECO:0000313" key="2">
    <source>
        <dbReference type="EMBL" id="KAH0808597.1"/>
    </source>
</evidence>
<dbReference type="AlphaFoldDB" id="A0A8J6L6S6"/>
<reference evidence="2" key="1">
    <citation type="journal article" date="2020" name="J Insects Food Feed">
        <title>The yellow mealworm (Tenebrio molitor) genome: a resource for the emerging insects as food and feed industry.</title>
        <authorList>
            <person name="Eriksson T."/>
            <person name="Andere A."/>
            <person name="Kelstrup H."/>
            <person name="Emery V."/>
            <person name="Picard C."/>
        </authorList>
    </citation>
    <scope>NUCLEOTIDE SEQUENCE</scope>
    <source>
        <strain evidence="2">Stoneville</strain>
        <tissue evidence="2">Whole head</tissue>
    </source>
</reference>
<reference evidence="2" key="2">
    <citation type="submission" date="2021-08" db="EMBL/GenBank/DDBJ databases">
        <authorList>
            <person name="Eriksson T."/>
        </authorList>
    </citation>
    <scope>NUCLEOTIDE SEQUENCE</scope>
    <source>
        <strain evidence="2">Stoneville</strain>
        <tissue evidence="2">Whole head</tissue>
    </source>
</reference>
<comment type="caution">
    <text evidence="2">The sequence shown here is derived from an EMBL/GenBank/DDBJ whole genome shotgun (WGS) entry which is preliminary data.</text>
</comment>
<gene>
    <name evidence="2" type="ORF">GEV33_014195</name>
</gene>